<gene>
    <name evidence="2" type="ORF">BKG73_08920</name>
</gene>
<accession>A0ABX3C2W2</accession>
<organism evidence="2 3">
    <name type="scientific">Mycobacteroides saopaulense</name>
    <dbReference type="NCBI Taxonomy" id="1578165"/>
    <lineage>
        <taxon>Bacteria</taxon>
        <taxon>Bacillati</taxon>
        <taxon>Actinomycetota</taxon>
        <taxon>Actinomycetes</taxon>
        <taxon>Mycobacteriales</taxon>
        <taxon>Mycobacteriaceae</taxon>
        <taxon>Mycobacteroides</taxon>
    </lineage>
</organism>
<sequence length="399" mass="43136">MTTVSDVRAWNLGELSNTAAGLRSGAASLAEHALTVINGLKGITTDWEGESKDAYAVKALDLAGEKQKKAERWSNAANVLDTAVQQMGLLRNAILNVVDNADNKAKYVFGDDANVELTDSYAKTLTSEQDKKDAEATRSELESALRSLLATADVAGQQYDWQTTNALRGETDGSRPFQARVPKPPQAPKGAKEQANKDGSGPDQYGIDKPDWLGKLRLQGTKSMFEVAMEAGRIGGDYAPTWLAHFLKGGGEPMQAPVGAMLKDMPWFRQGSENTAKTALASATKAMPPGYTGPIAFQTDYSARMDGKPVRPDKIDNPDWFATVGTFSYQVSGVATPTGNGNYSIAAQTSVYDYFNFDTTDPKPWPQASDLNKLHRAGNGWGQNFETFGTSNPYHVTYP</sequence>
<evidence type="ECO:0000256" key="1">
    <source>
        <dbReference type="SAM" id="MobiDB-lite"/>
    </source>
</evidence>
<dbReference type="RefSeq" id="WP_070911922.1">
    <property type="nucleotide sequence ID" value="NZ_MLIC01000004.1"/>
</dbReference>
<evidence type="ECO:0000313" key="2">
    <source>
        <dbReference type="EMBL" id="OHU11427.1"/>
    </source>
</evidence>
<keyword evidence="3" id="KW-1185">Reference proteome</keyword>
<comment type="caution">
    <text evidence="2">The sequence shown here is derived from an EMBL/GenBank/DDBJ whole genome shotgun (WGS) entry which is preliminary data.</text>
</comment>
<name>A0ABX3C2W2_9MYCO</name>
<protein>
    <recommendedName>
        <fullName evidence="4">ESX-1 secretion-associated protein EspA/EspE-like domain-containing protein</fullName>
    </recommendedName>
</protein>
<reference evidence="2 3" key="1">
    <citation type="submission" date="2016-10" db="EMBL/GenBank/DDBJ databases">
        <title>Evaluation of Human, Animal and Environmental Mycobacterium chelonae Isolates by Core Genome Phylogenomic Analysis, Targeted Gene Comparison, and Anti-microbial Susceptibility Patterns: A Tale of Mistaken Identities.</title>
        <authorList>
            <person name="Fogelson S.B."/>
            <person name="Camus A.C."/>
            <person name="Lorenz W."/>
            <person name="Vasireddy R."/>
            <person name="Vasireddy S."/>
            <person name="Smith T."/>
            <person name="Brown-Elliott B.A."/>
            <person name="Wallace R.J.Jr."/>
            <person name="Hasan N.A."/>
            <person name="Reischl U."/>
            <person name="Sanchez S."/>
        </authorList>
    </citation>
    <scope>NUCLEOTIDE SEQUENCE [LARGE SCALE GENOMIC DNA]</scope>
    <source>
        <strain evidence="2 3">8528</strain>
    </source>
</reference>
<dbReference type="EMBL" id="MLIH01000009">
    <property type="protein sequence ID" value="OHU11427.1"/>
    <property type="molecule type" value="Genomic_DNA"/>
</dbReference>
<dbReference type="Proteomes" id="UP000179621">
    <property type="component" value="Unassembled WGS sequence"/>
</dbReference>
<evidence type="ECO:0008006" key="4">
    <source>
        <dbReference type="Google" id="ProtNLM"/>
    </source>
</evidence>
<evidence type="ECO:0000313" key="3">
    <source>
        <dbReference type="Proteomes" id="UP000179621"/>
    </source>
</evidence>
<proteinExistence type="predicted"/>
<feature type="region of interest" description="Disordered" evidence="1">
    <location>
        <begin position="167"/>
        <end position="210"/>
    </location>
</feature>